<dbReference type="OrthoDB" id="2134857at2759"/>
<gene>
    <name evidence="9" type="ORF">BYL167_LOCUS5148</name>
    <name evidence="3" type="ORF">CJN711_LOCUS31692</name>
    <name evidence="8" type="ORF">GIL414_LOCUS2971</name>
    <name evidence="2" type="ORF">KQP761_LOCUS6817</name>
    <name evidence="5" type="ORF">MBJ925_LOCUS17263</name>
    <name evidence="7" type="ORF">SMN809_LOCUS199</name>
    <name evidence="6" type="ORF">UXM345_LOCUS1336</name>
    <name evidence="4" type="ORF">XDN619_LOCUS10106</name>
</gene>
<evidence type="ECO:0000313" key="7">
    <source>
        <dbReference type="EMBL" id="CAF3782342.1"/>
    </source>
</evidence>
<dbReference type="Proteomes" id="UP000676336">
    <property type="component" value="Unassembled WGS sequence"/>
</dbReference>
<evidence type="ECO:0000313" key="2">
    <source>
        <dbReference type="EMBL" id="CAF1342610.1"/>
    </source>
</evidence>
<dbReference type="EMBL" id="CAJOBH010001152">
    <property type="protein sequence ID" value="CAF3838735.1"/>
    <property type="molecule type" value="Genomic_DNA"/>
</dbReference>
<reference evidence="5" key="1">
    <citation type="submission" date="2021-02" db="EMBL/GenBank/DDBJ databases">
        <authorList>
            <person name="Nowell W R."/>
        </authorList>
    </citation>
    <scope>NUCLEOTIDE SEQUENCE</scope>
</reference>
<name>A0A816RES4_9BILA</name>
<dbReference type="Proteomes" id="UP000663834">
    <property type="component" value="Unassembled WGS sequence"/>
</dbReference>
<dbReference type="Proteomes" id="UP000663842">
    <property type="component" value="Unassembled WGS sequence"/>
</dbReference>
<sequence>MEIKGESSVDFYRKLLTSAKIFLTEVDGRSSTSISESTSRCQSATASVCQSSISIDSKDIDQQLISTRQRCHQRLLTCSRKKLRLLSLQEQNDKRHLGFKKFVDNLDEKRCANIRRYQLELRDYLLKRLEADRLRQEVDLLNMKIDQLKEEKKCYSNLIDIVQKAIPLFPPGLLQGGSDGVKSLILRYQTLVETKSGFEQRDLSKEKQERRHQLQRLILEHNTRIAKLSTRLAQLHDKLNDLQKTESINEEKFINKTDTKRSTTTVISQLELSINYLFDRYRLVHQIKTTTTDQTISEKLRTIQDFILYRIDLVQKAKS</sequence>
<dbReference type="AlphaFoldDB" id="A0A816RES4"/>
<comment type="caution">
    <text evidence="5">The sequence shown here is derived from an EMBL/GenBank/DDBJ whole genome shotgun (WGS) entry which is preliminary data.</text>
</comment>
<dbReference type="Proteomes" id="UP000663855">
    <property type="component" value="Unassembled WGS sequence"/>
</dbReference>
<dbReference type="EMBL" id="CAJNOV010015158">
    <property type="protein sequence ID" value="CAF1568107.1"/>
    <property type="molecule type" value="Genomic_DNA"/>
</dbReference>
<feature type="coiled-coil region" evidence="1">
    <location>
        <begin position="131"/>
        <end position="165"/>
    </location>
</feature>
<keyword evidence="1" id="KW-0175">Coiled coil</keyword>
<evidence type="ECO:0000313" key="5">
    <source>
        <dbReference type="EMBL" id="CAF2074156.1"/>
    </source>
</evidence>
<dbReference type="EMBL" id="CAJNRE010008592">
    <property type="protein sequence ID" value="CAF2074156.1"/>
    <property type="molecule type" value="Genomic_DNA"/>
</dbReference>
<evidence type="ECO:0000313" key="8">
    <source>
        <dbReference type="EMBL" id="CAF3833912.1"/>
    </source>
</evidence>
<evidence type="ECO:0000313" key="9">
    <source>
        <dbReference type="EMBL" id="CAF3838735.1"/>
    </source>
</evidence>
<protein>
    <submittedName>
        <fullName evidence="5">Uncharacterized protein</fullName>
    </submittedName>
</protein>
<evidence type="ECO:0000313" key="10">
    <source>
        <dbReference type="Proteomes" id="UP000663824"/>
    </source>
</evidence>
<organism evidence="5 10">
    <name type="scientific">Rotaria magnacalcarata</name>
    <dbReference type="NCBI Taxonomy" id="392030"/>
    <lineage>
        <taxon>Eukaryota</taxon>
        <taxon>Metazoa</taxon>
        <taxon>Spiralia</taxon>
        <taxon>Gnathifera</taxon>
        <taxon>Rotifera</taxon>
        <taxon>Eurotatoria</taxon>
        <taxon>Bdelloidea</taxon>
        <taxon>Philodinida</taxon>
        <taxon>Philodinidae</taxon>
        <taxon>Rotaria</taxon>
    </lineage>
</organism>
<dbReference type="EMBL" id="CAJNRG010003482">
    <property type="protein sequence ID" value="CAF2058154.1"/>
    <property type="molecule type" value="Genomic_DNA"/>
</dbReference>
<dbReference type="EMBL" id="CAJOBJ010000617">
    <property type="protein sequence ID" value="CAF3833912.1"/>
    <property type="molecule type" value="Genomic_DNA"/>
</dbReference>
<dbReference type="Proteomes" id="UP000681720">
    <property type="component" value="Unassembled WGS sequence"/>
</dbReference>
<accession>A0A816RES4</accession>
<evidence type="ECO:0000313" key="6">
    <source>
        <dbReference type="EMBL" id="CAF3739488.1"/>
    </source>
</evidence>
<dbReference type="Proteomes" id="UP000663824">
    <property type="component" value="Unassembled WGS sequence"/>
</dbReference>
<evidence type="ECO:0000256" key="1">
    <source>
        <dbReference type="SAM" id="Coils"/>
    </source>
</evidence>
<dbReference type="EMBL" id="CAJOBF010000071">
    <property type="protein sequence ID" value="CAF3739488.1"/>
    <property type="molecule type" value="Genomic_DNA"/>
</dbReference>
<proteinExistence type="predicted"/>
<dbReference type="Proteomes" id="UP000663887">
    <property type="component" value="Unassembled WGS sequence"/>
</dbReference>
<evidence type="ECO:0000313" key="4">
    <source>
        <dbReference type="EMBL" id="CAF2058154.1"/>
    </source>
</evidence>
<dbReference type="Proteomes" id="UP000681967">
    <property type="component" value="Unassembled WGS sequence"/>
</dbReference>
<dbReference type="EMBL" id="CAJNOW010002151">
    <property type="protein sequence ID" value="CAF1342610.1"/>
    <property type="molecule type" value="Genomic_DNA"/>
</dbReference>
<dbReference type="EMBL" id="CAJOBI010000018">
    <property type="protein sequence ID" value="CAF3782342.1"/>
    <property type="molecule type" value="Genomic_DNA"/>
</dbReference>
<evidence type="ECO:0000313" key="3">
    <source>
        <dbReference type="EMBL" id="CAF1568107.1"/>
    </source>
</evidence>